<keyword evidence="7" id="KW-0862">Zinc</keyword>
<dbReference type="InterPro" id="IPR001841">
    <property type="entry name" value="Znf_RING"/>
</dbReference>
<evidence type="ECO:0000256" key="6">
    <source>
        <dbReference type="ARBA" id="ARBA00022824"/>
    </source>
</evidence>
<proteinExistence type="predicted"/>
<organism evidence="15 16">
    <name type="scientific">Saccoglossus kowalevskii</name>
    <name type="common">Acorn worm</name>
    <dbReference type="NCBI Taxonomy" id="10224"/>
    <lineage>
        <taxon>Eukaryota</taxon>
        <taxon>Metazoa</taxon>
        <taxon>Hemichordata</taxon>
        <taxon>Enteropneusta</taxon>
        <taxon>Harrimaniidae</taxon>
        <taxon>Saccoglossus</taxon>
    </lineage>
</organism>
<evidence type="ECO:0000256" key="10">
    <source>
        <dbReference type="ARBA" id="ARBA00030110"/>
    </source>
</evidence>
<feature type="transmembrane region" description="Helical" evidence="13">
    <location>
        <begin position="240"/>
        <end position="258"/>
    </location>
</feature>
<dbReference type="PANTHER" id="PTHR22894:SF5">
    <property type="entry name" value="RING-TYPE DOMAIN-CONTAINING PROTEIN"/>
    <property type="match status" value="1"/>
</dbReference>
<evidence type="ECO:0000256" key="5">
    <source>
        <dbReference type="ARBA" id="ARBA00022771"/>
    </source>
</evidence>
<evidence type="ECO:0000256" key="4">
    <source>
        <dbReference type="ARBA" id="ARBA00022723"/>
    </source>
</evidence>
<dbReference type="GeneID" id="100370682"/>
<dbReference type="InterPro" id="IPR010652">
    <property type="entry name" value="DUF1232"/>
</dbReference>
<evidence type="ECO:0000259" key="14">
    <source>
        <dbReference type="PROSITE" id="PS50089"/>
    </source>
</evidence>
<evidence type="ECO:0000313" key="15">
    <source>
        <dbReference type="Proteomes" id="UP000694865"/>
    </source>
</evidence>
<evidence type="ECO:0000256" key="9">
    <source>
        <dbReference type="ARBA" id="ARBA00023136"/>
    </source>
</evidence>
<dbReference type="InterPro" id="IPR013083">
    <property type="entry name" value="Znf_RING/FYVE/PHD"/>
</dbReference>
<dbReference type="PANTHER" id="PTHR22894">
    <property type="entry name" value="RING-TYPE DOMAIN-CONTAINING PROTEIN"/>
    <property type="match status" value="1"/>
</dbReference>
<feature type="transmembrane region" description="Helical" evidence="13">
    <location>
        <begin position="194"/>
        <end position="220"/>
    </location>
</feature>
<dbReference type="Gene3D" id="3.30.40.10">
    <property type="entry name" value="Zinc/RING finger domain, C3HC4 (zinc finger)"/>
    <property type="match status" value="1"/>
</dbReference>
<sequence>MNTPETGTILEGIGDEVVQSFVIVLCIFLPIPIFVWRYQHRSQAIHPDHQQRVNNARLQLGINEDNGDANHQGATRNGLPGQQRRYAVDLQCPVCLQDAQYPTETNCGHVFCANCIITYWRHGSWLGAVHCPVCRQQVTILLADFSPEERQSEEGRAKMRDLHDYNRRFSGEPRPFMDYIRDLPTLLRHAWGEFFSLGGLVWMFRLRILLCFLAALLYFISPLDIIPEAVFGVLGFMDDLFVLLLLLIYVSIIYRNIVTNRAQNA</sequence>
<dbReference type="SMART" id="SM00184">
    <property type="entry name" value="RING"/>
    <property type="match status" value="1"/>
</dbReference>
<dbReference type="RefSeq" id="XP_002741000.1">
    <property type="nucleotide sequence ID" value="XM_002740954.2"/>
</dbReference>
<keyword evidence="3 13" id="KW-0812">Transmembrane</keyword>
<dbReference type="InterPro" id="IPR038896">
    <property type="entry name" value="RNF170"/>
</dbReference>
<evidence type="ECO:0000256" key="3">
    <source>
        <dbReference type="ARBA" id="ARBA00022692"/>
    </source>
</evidence>
<keyword evidence="5 12" id="KW-0863">Zinc-finger</keyword>
<dbReference type="SUPFAM" id="SSF57850">
    <property type="entry name" value="RING/U-box"/>
    <property type="match status" value="1"/>
</dbReference>
<dbReference type="Proteomes" id="UP000694865">
    <property type="component" value="Unplaced"/>
</dbReference>
<feature type="domain" description="RING-type" evidence="14">
    <location>
        <begin position="92"/>
        <end position="135"/>
    </location>
</feature>
<accession>A0ABM0GZR3</accession>
<dbReference type="Pfam" id="PF06803">
    <property type="entry name" value="DUF1232"/>
    <property type="match status" value="1"/>
</dbReference>
<evidence type="ECO:0000256" key="13">
    <source>
        <dbReference type="SAM" id="Phobius"/>
    </source>
</evidence>
<protein>
    <recommendedName>
        <fullName evidence="2">E3 ubiquitin-protein ligase RNF170</fullName>
    </recommendedName>
    <alternativeName>
        <fullName evidence="11">RING finger protein 170</fullName>
    </alternativeName>
    <alternativeName>
        <fullName evidence="10">RING-type E3 ubiquitin transferase RNF170</fullName>
    </alternativeName>
</protein>
<keyword evidence="4" id="KW-0479">Metal-binding</keyword>
<keyword evidence="8 13" id="KW-1133">Transmembrane helix</keyword>
<feature type="transmembrane region" description="Helical" evidence="13">
    <location>
        <begin position="17"/>
        <end position="36"/>
    </location>
</feature>
<comment type="subcellular location">
    <subcellularLocation>
        <location evidence="1">Endoplasmic reticulum membrane</location>
        <topology evidence="1">Multi-pass membrane protein</topology>
    </subcellularLocation>
</comment>
<name>A0ABM0GZR3_SACKO</name>
<dbReference type="InterPro" id="IPR017907">
    <property type="entry name" value="Znf_RING_CS"/>
</dbReference>
<evidence type="ECO:0000256" key="12">
    <source>
        <dbReference type="PROSITE-ProRule" id="PRU00175"/>
    </source>
</evidence>
<keyword evidence="9 13" id="KW-0472">Membrane</keyword>
<dbReference type="PROSITE" id="PS00518">
    <property type="entry name" value="ZF_RING_1"/>
    <property type="match status" value="1"/>
</dbReference>
<evidence type="ECO:0000256" key="8">
    <source>
        <dbReference type="ARBA" id="ARBA00022989"/>
    </source>
</evidence>
<keyword evidence="6" id="KW-0256">Endoplasmic reticulum</keyword>
<evidence type="ECO:0000256" key="11">
    <source>
        <dbReference type="ARBA" id="ARBA00031107"/>
    </source>
</evidence>
<dbReference type="PROSITE" id="PS50089">
    <property type="entry name" value="ZF_RING_2"/>
    <property type="match status" value="1"/>
</dbReference>
<gene>
    <name evidence="16" type="primary">LOC100370682</name>
</gene>
<keyword evidence="15" id="KW-1185">Reference proteome</keyword>
<evidence type="ECO:0000313" key="16">
    <source>
        <dbReference type="RefSeq" id="XP_002741000.1"/>
    </source>
</evidence>
<dbReference type="Pfam" id="PF13445">
    <property type="entry name" value="zf-RING_UBOX"/>
    <property type="match status" value="1"/>
</dbReference>
<evidence type="ECO:0000256" key="1">
    <source>
        <dbReference type="ARBA" id="ARBA00004477"/>
    </source>
</evidence>
<evidence type="ECO:0000256" key="2">
    <source>
        <dbReference type="ARBA" id="ARBA00014068"/>
    </source>
</evidence>
<evidence type="ECO:0000256" key="7">
    <source>
        <dbReference type="ARBA" id="ARBA00022833"/>
    </source>
</evidence>
<reference evidence="16" key="1">
    <citation type="submission" date="2025-08" db="UniProtKB">
        <authorList>
            <consortium name="RefSeq"/>
        </authorList>
    </citation>
    <scope>IDENTIFICATION</scope>
    <source>
        <tissue evidence="16">Testes</tissue>
    </source>
</reference>
<dbReference type="InterPro" id="IPR027370">
    <property type="entry name" value="Znf-RING_euk"/>
</dbReference>
<dbReference type="CDD" id="cd16553">
    <property type="entry name" value="RING-HC_RNF170"/>
    <property type="match status" value="1"/>
</dbReference>